<sequence length="406" mass="45096">MQLRQTPLTNRENETMKNSTRFKLNAYMSVLAEINKINLSALNSKFTVEPSVAQTLETKIQESSEFLTRINIVPVSEQSGERLGLGIGSTIAGTTDTTQKEREPTDPTYIDGEGYKCTQTNFDTALPYQKLDMWAKFADFQVRIRDMIVKRQALDRIMIGFNGLKREKTSNRVQNPLLQDVNIGWLEKIRQEKPSQVVGQHIDSSGKVIADKITIGKKGLFRNLDAVVMGAVTEKIAVQYQDDTELVVICGRQLLADKYFPIVNKDQPNTEALAADLIISQKRIGGLPAVRAPFFPADAMLITRLDNLSIYVQDDTRRRAIIDNPKRDRVENLESVNEAYVVEDYDCTCLIENIEMLEQEPEPEAGQMSDAEIARIASVAASVVKAMSESGTAQAQAESGTGNAGA</sequence>
<dbReference type="NCBIfam" id="TIGR01551">
    <property type="entry name" value="major_capsid_P2"/>
    <property type="match status" value="1"/>
</dbReference>
<dbReference type="EMBL" id="CP001875">
    <property type="protein sequence ID" value="ADD78323.1"/>
    <property type="molecule type" value="Genomic_DNA"/>
</dbReference>
<dbReference type="eggNOG" id="ENOG502Z7HY">
    <property type="taxonomic scope" value="Bacteria"/>
</dbReference>
<reference evidence="1 2" key="1">
    <citation type="journal article" date="2010" name="J. Bacteriol.">
        <title>Genome sequence of Pantoea ananatis LMG20103, the causative agent of Eucalyptus blight and dieback.</title>
        <authorList>
            <person name="De Maayer P."/>
            <person name="Chan W.Y."/>
            <person name="Venter S.N."/>
            <person name="Toth I.K."/>
            <person name="Birch P.R."/>
            <person name="Joubert F."/>
            <person name="Coutinho T.A."/>
        </authorList>
    </citation>
    <scope>NUCLEOTIDE SEQUENCE [LARGE SCALE GENOMIC DNA]</scope>
    <source>
        <strain evidence="1 2">LMG 20103</strain>
    </source>
</reference>
<gene>
    <name evidence="1" type="primary">N</name>
    <name evidence="1" type="ordered locus">PANA_3156</name>
</gene>
<dbReference type="AlphaFoldDB" id="D4GM55"/>
<name>D4GM55_PANAM</name>
<dbReference type="HOGENOM" id="CLU_049296_1_0_6"/>
<dbReference type="Proteomes" id="UP000001702">
    <property type="component" value="Chromosome"/>
</dbReference>
<organism evidence="1 2">
    <name type="scientific">Pantoea ananatis (strain LMG 20103)</name>
    <dbReference type="NCBI Taxonomy" id="706191"/>
    <lineage>
        <taxon>Bacteria</taxon>
        <taxon>Pseudomonadati</taxon>
        <taxon>Pseudomonadota</taxon>
        <taxon>Gammaproteobacteria</taxon>
        <taxon>Enterobacterales</taxon>
        <taxon>Erwiniaceae</taxon>
        <taxon>Pantoea</taxon>
    </lineage>
</organism>
<protein>
    <submittedName>
        <fullName evidence="1">N</fullName>
    </submittedName>
</protein>
<dbReference type="STRING" id="706191.PANA_3156"/>
<dbReference type="KEGG" id="pam:PANA_3156"/>
<keyword evidence="2" id="KW-1185">Reference proteome</keyword>
<proteinExistence type="predicted"/>
<dbReference type="InterPro" id="IPR006441">
    <property type="entry name" value="Phage_P2_GpN"/>
</dbReference>
<evidence type="ECO:0000313" key="1">
    <source>
        <dbReference type="EMBL" id="ADD78323.1"/>
    </source>
</evidence>
<accession>D4GM55</accession>
<dbReference type="Pfam" id="PF05125">
    <property type="entry name" value="Phage_cap_P2"/>
    <property type="match status" value="1"/>
</dbReference>
<evidence type="ECO:0000313" key="2">
    <source>
        <dbReference type="Proteomes" id="UP000001702"/>
    </source>
</evidence>